<name>A0A242MWG3_CABSO</name>
<reference evidence="1 2" key="1">
    <citation type="submission" date="2017-03" db="EMBL/GenBank/DDBJ databases">
        <title>Genome analysis of strain PAMC 26510.</title>
        <authorList>
            <person name="Oh H.-M."/>
            <person name="Yang J.-A."/>
        </authorList>
    </citation>
    <scope>NUCLEOTIDE SEQUENCE [LARGE SCALE GENOMIC DNA]</scope>
    <source>
        <strain evidence="1 2">PAMC 26510</strain>
    </source>
</reference>
<dbReference type="AlphaFoldDB" id="A0A242MWG3"/>
<proteinExistence type="predicted"/>
<evidence type="ECO:0000313" key="1">
    <source>
        <dbReference type="EMBL" id="OTP75652.1"/>
    </source>
</evidence>
<dbReference type="EMBL" id="NBTY01000071">
    <property type="protein sequence ID" value="OTP75652.1"/>
    <property type="molecule type" value="Genomic_DNA"/>
</dbReference>
<organism evidence="1 2">
    <name type="scientific">Caballeronia sordidicola</name>
    <name type="common">Burkholderia sordidicola</name>
    <dbReference type="NCBI Taxonomy" id="196367"/>
    <lineage>
        <taxon>Bacteria</taxon>
        <taxon>Pseudomonadati</taxon>
        <taxon>Pseudomonadota</taxon>
        <taxon>Betaproteobacteria</taxon>
        <taxon>Burkholderiales</taxon>
        <taxon>Burkholderiaceae</taxon>
        <taxon>Caballeronia</taxon>
    </lineage>
</organism>
<evidence type="ECO:0000313" key="2">
    <source>
        <dbReference type="Proteomes" id="UP000194546"/>
    </source>
</evidence>
<protein>
    <submittedName>
        <fullName evidence="1">Uncharacterized protein</fullName>
    </submittedName>
</protein>
<accession>A0A242MWG3</accession>
<gene>
    <name evidence="1" type="ORF">PAMC26510_13285</name>
</gene>
<comment type="caution">
    <text evidence="1">The sequence shown here is derived from an EMBL/GenBank/DDBJ whole genome shotgun (WGS) entry which is preliminary data.</text>
</comment>
<sequence length="45" mass="4996">MHAHQSPAIQIFAPTGRFLPKVTPCLPFEPQNLLEAARANAYFNS</sequence>
<dbReference type="Proteomes" id="UP000194546">
    <property type="component" value="Unassembled WGS sequence"/>
</dbReference>